<evidence type="ECO:0000256" key="4">
    <source>
        <dbReference type="ARBA" id="ARBA00022692"/>
    </source>
</evidence>
<protein>
    <submittedName>
        <fullName evidence="12">TonB-dependent receptor</fullName>
    </submittedName>
</protein>
<keyword evidence="2" id="KW-0813">Transport</keyword>
<evidence type="ECO:0000259" key="11">
    <source>
        <dbReference type="Pfam" id="PF07715"/>
    </source>
</evidence>
<dbReference type="PANTHER" id="PTHR32552:SF81">
    <property type="entry name" value="TONB-DEPENDENT OUTER MEMBRANE RECEPTOR"/>
    <property type="match status" value="1"/>
</dbReference>
<accession>A0A075GMJ8</accession>
<dbReference type="SUPFAM" id="SSF49464">
    <property type="entry name" value="Carboxypeptidase regulatory domain-like"/>
    <property type="match status" value="1"/>
</dbReference>
<organism evidence="12">
    <name type="scientific">uncultured marine thaumarchaeote KM3_17_C07</name>
    <dbReference type="NCBI Taxonomy" id="1456062"/>
    <lineage>
        <taxon>Archaea</taxon>
        <taxon>Nitrososphaerota</taxon>
        <taxon>environmental samples</taxon>
    </lineage>
</organism>
<keyword evidence="8" id="KW-0472">Membrane</keyword>
<feature type="domain" description="TonB-dependent receptor-like beta-barrel" evidence="10">
    <location>
        <begin position="296"/>
        <end position="733"/>
    </location>
</feature>
<keyword evidence="7" id="KW-0798">TonB box</keyword>
<evidence type="ECO:0000256" key="8">
    <source>
        <dbReference type="ARBA" id="ARBA00023136"/>
    </source>
</evidence>
<dbReference type="InterPro" id="IPR000531">
    <property type="entry name" value="Beta-barrel_TonB"/>
</dbReference>
<sequence>MNFKIHLTFLILFSSFLFAEIKGTVMDQSTDEPLQGVNIIGEKTGTATNESGEFSIDVPPGTELGFSHIGYHSISQSAQNGMSVEMSPAVIKSGEIIVRAGLSDESLQKTTASVTVFTANDIRESGADHFQVLIDQIPNLNWAGGTSRPRYFQIRGIGERSHYFGEGPPNFSVGFVMDDMDLSGLGMVGQLYDLDQIEIFKGPQSSVYGPNAMAGLISMRSTDPPDHFEMKSSTNFGSDNHYGGSSVMNVRLMKYMNMRLTGVYNYSDGFRENVSQKITDSNKLEEAFSRMKLSYNPNNRLSILTTLIYAELKNGYDVWAPDNNTDFITYSNDKGKDSQRTYGYSLRAQFKASENLNITSISSFTETDLVHAYDGDWADSAYWYETHDFDPAVEGWAYEFYDKNERNRANLSQEIRLSMGSIIMGGYFKHLIEQDEAMGHLYGGAATDAINHYDFLATAGYAQYGVDLTPSFKLKANVRFENNSIKYEGTTQGLNDNWENIELPLIHFDIDHSMLGYRASLHYLKDKFTSYYGSISQGYKSGGVNQHPYLTDASRPYDPEFIQNSEVGLKRTTKKYQTQLSAFYSLRKDQQVSVSSQQVEGDPNSFLFYTANAGSGSVQGFEWENLLNVSSNLSMDASLGYLKTWVDKFPYFASEGVEAIGGDREAAMSPKVTGSFGVHFKNNSGIFGLVQMSFKDEYYFSDSHIQKSKPYTLLNINIGNSFGKTTATIWIRNAMDERYTTRGFYFGLIPPDYPDQLWKSYGDPRQIGVTIDYTF</sequence>
<evidence type="ECO:0000256" key="9">
    <source>
        <dbReference type="ARBA" id="ARBA00023237"/>
    </source>
</evidence>
<dbReference type="Gene3D" id="2.40.170.20">
    <property type="entry name" value="TonB-dependent receptor, beta-barrel domain"/>
    <property type="match status" value="1"/>
</dbReference>
<dbReference type="Gene3D" id="2.60.40.1120">
    <property type="entry name" value="Carboxypeptidase-like, regulatory domain"/>
    <property type="match status" value="1"/>
</dbReference>
<dbReference type="GO" id="GO:0006826">
    <property type="term" value="P:iron ion transport"/>
    <property type="evidence" value="ECO:0007669"/>
    <property type="project" value="UniProtKB-KW"/>
</dbReference>
<evidence type="ECO:0000256" key="2">
    <source>
        <dbReference type="ARBA" id="ARBA00022448"/>
    </source>
</evidence>
<feature type="domain" description="TonB-dependent receptor plug" evidence="11">
    <location>
        <begin position="107"/>
        <end position="215"/>
    </location>
</feature>
<keyword evidence="6" id="KW-0406">Ion transport</keyword>
<proteinExistence type="predicted"/>
<comment type="subcellular location">
    <subcellularLocation>
        <location evidence="1">Cell outer membrane</location>
        <topology evidence="1">Multi-pass membrane protein</topology>
    </subcellularLocation>
</comment>
<dbReference type="Pfam" id="PF00593">
    <property type="entry name" value="TonB_dep_Rec_b-barrel"/>
    <property type="match status" value="1"/>
</dbReference>
<dbReference type="InterPro" id="IPR012910">
    <property type="entry name" value="Plug_dom"/>
</dbReference>
<evidence type="ECO:0000256" key="1">
    <source>
        <dbReference type="ARBA" id="ARBA00004571"/>
    </source>
</evidence>
<keyword evidence="12" id="KW-0675">Receptor</keyword>
<evidence type="ECO:0000256" key="5">
    <source>
        <dbReference type="ARBA" id="ARBA00023004"/>
    </source>
</evidence>
<dbReference type="SUPFAM" id="SSF56935">
    <property type="entry name" value="Porins"/>
    <property type="match status" value="1"/>
</dbReference>
<dbReference type="PANTHER" id="PTHR32552">
    <property type="entry name" value="FERRICHROME IRON RECEPTOR-RELATED"/>
    <property type="match status" value="1"/>
</dbReference>
<dbReference type="InterPro" id="IPR008969">
    <property type="entry name" value="CarboxyPept-like_regulatory"/>
</dbReference>
<evidence type="ECO:0000256" key="6">
    <source>
        <dbReference type="ARBA" id="ARBA00023065"/>
    </source>
</evidence>
<dbReference type="AlphaFoldDB" id="A0A075GMJ8"/>
<dbReference type="EMBL" id="KF900728">
    <property type="protein sequence ID" value="AIF05109.1"/>
    <property type="molecule type" value="Genomic_DNA"/>
</dbReference>
<reference evidence="12" key="1">
    <citation type="journal article" date="2014" name="Genome Biol. Evol.">
        <title>Pangenome evidence for extensive interdomain horizontal transfer affecting lineage core and shell genes in uncultured planktonic thaumarchaeota and euryarchaeota.</title>
        <authorList>
            <person name="Deschamps P."/>
            <person name="Zivanovic Y."/>
            <person name="Moreira D."/>
            <person name="Rodriguez-Valera F."/>
            <person name="Lopez-Garcia P."/>
        </authorList>
    </citation>
    <scope>NUCLEOTIDE SEQUENCE</scope>
</reference>
<dbReference type="Pfam" id="PF07715">
    <property type="entry name" value="Plug"/>
    <property type="match status" value="1"/>
</dbReference>
<evidence type="ECO:0000313" key="12">
    <source>
        <dbReference type="EMBL" id="AIF05109.1"/>
    </source>
</evidence>
<dbReference type="InterPro" id="IPR036942">
    <property type="entry name" value="Beta-barrel_TonB_sf"/>
</dbReference>
<keyword evidence="9" id="KW-0998">Cell outer membrane</keyword>
<evidence type="ECO:0000256" key="3">
    <source>
        <dbReference type="ARBA" id="ARBA00022496"/>
    </source>
</evidence>
<keyword evidence="3" id="KW-0410">Iron transport</keyword>
<name>A0A075GMJ8_9ARCH</name>
<dbReference type="InterPro" id="IPR039426">
    <property type="entry name" value="TonB-dep_rcpt-like"/>
</dbReference>
<dbReference type="Pfam" id="PF13715">
    <property type="entry name" value="CarbopepD_reg_2"/>
    <property type="match status" value="1"/>
</dbReference>
<evidence type="ECO:0000259" key="10">
    <source>
        <dbReference type="Pfam" id="PF00593"/>
    </source>
</evidence>
<keyword evidence="5" id="KW-0408">Iron</keyword>
<dbReference type="PROSITE" id="PS52016">
    <property type="entry name" value="TONB_DEPENDENT_REC_3"/>
    <property type="match status" value="1"/>
</dbReference>
<keyword evidence="4" id="KW-0812">Transmembrane</keyword>
<evidence type="ECO:0000256" key="7">
    <source>
        <dbReference type="ARBA" id="ARBA00023077"/>
    </source>
</evidence>